<dbReference type="InParanoid" id="A0A1Y2LS84"/>
<dbReference type="InterPro" id="IPR029058">
    <property type="entry name" value="AB_hydrolase_fold"/>
</dbReference>
<reference evidence="4 5" key="1">
    <citation type="journal article" date="2017" name="Genome Announc.">
        <title>Genome sequence of the saprophytic ascomycete Epicoccum nigrum ICMP 19927 strain isolated from New Zealand.</title>
        <authorList>
            <person name="Fokin M."/>
            <person name="Fleetwood D."/>
            <person name="Weir B.S."/>
            <person name="Villas-Boas S.G."/>
        </authorList>
    </citation>
    <scope>NUCLEOTIDE SEQUENCE [LARGE SCALE GENOMIC DNA]</scope>
    <source>
        <strain evidence="4 5">ICMP 19927</strain>
    </source>
</reference>
<keyword evidence="5" id="KW-1185">Reference proteome</keyword>
<evidence type="ECO:0000256" key="2">
    <source>
        <dbReference type="SAM" id="MobiDB-lite"/>
    </source>
</evidence>
<dbReference type="PANTHER" id="PTHR48081:SF8">
    <property type="entry name" value="ALPHA_BETA HYDROLASE FOLD-3 DOMAIN-CONTAINING PROTEIN-RELATED"/>
    <property type="match status" value="1"/>
</dbReference>
<name>A0A1Y2LS84_EPING</name>
<protein>
    <recommendedName>
        <fullName evidence="3">Alpha/beta hydrolase fold-3 domain-containing protein</fullName>
    </recommendedName>
</protein>
<dbReference type="InterPro" id="IPR050300">
    <property type="entry name" value="GDXG_lipolytic_enzyme"/>
</dbReference>
<dbReference type="STRING" id="105696.A0A1Y2LS84"/>
<evidence type="ECO:0000256" key="1">
    <source>
        <dbReference type="ARBA" id="ARBA00022801"/>
    </source>
</evidence>
<dbReference type="GO" id="GO:0016787">
    <property type="term" value="F:hydrolase activity"/>
    <property type="evidence" value="ECO:0007669"/>
    <property type="project" value="UniProtKB-KW"/>
</dbReference>
<evidence type="ECO:0000313" key="5">
    <source>
        <dbReference type="Proteomes" id="UP000193240"/>
    </source>
</evidence>
<dbReference type="AlphaFoldDB" id="A0A1Y2LS84"/>
<accession>A0A1Y2LS84</accession>
<dbReference type="Gene3D" id="3.40.50.1820">
    <property type="entry name" value="alpha/beta hydrolase"/>
    <property type="match status" value="1"/>
</dbReference>
<dbReference type="OMA" id="GEWVHWE"/>
<keyword evidence="1" id="KW-0378">Hydrolase</keyword>
<evidence type="ECO:0000259" key="3">
    <source>
        <dbReference type="Pfam" id="PF07859"/>
    </source>
</evidence>
<dbReference type="InterPro" id="IPR013094">
    <property type="entry name" value="AB_hydrolase_3"/>
</dbReference>
<evidence type="ECO:0000313" key="4">
    <source>
        <dbReference type="EMBL" id="OSS46715.1"/>
    </source>
</evidence>
<dbReference type="SUPFAM" id="SSF53474">
    <property type="entry name" value="alpha/beta-Hydrolases"/>
    <property type="match status" value="1"/>
</dbReference>
<proteinExistence type="predicted"/>
<feature type="region of interest" description="Disordered" evidence="2">
    <location>
        <begin position="1"/>
        <end position="26"/>
    </location>
</feature>
<feature type="compositionally biased region" description="Polar residues" evidence="2">
    <location>
        <begin position="10"/>
        <end position="26"/>
    </location>
</feature>
<dbReference type="EMBL" id="KZ107850">
    <property type="protein sequence ID" value="OSS46715.1"/>
    <property type="molecule type" value="Genomic_DNA"/>
</dbReference>
<dbReference type="PANTHER" id="PTHR48081">
    <property type="entry name" value="AB HYDROLASE SUPERFAMILY PROTEIN C4A8.06C"/>
    <property type="match status" value="1"/>
</dbReference>
<dbReference type="Pfam" id="PF07859">
    <property type="entry name" value="Abhydrolase_3"/>
    <property type="match status" value="1"/>
</dbReference>
<sequence>MSAHSKESQGDATNPHHSAQDGPSIQLTERDDRTLLMGAVLHLVRLFRKPINAGSPKHGDGSIKLKGPKARLKPCTSEERTVCDIYIYDIIPPHQRQKAPTKRLYYIAGGSWQMPPTGQHWWTCGQLAVELPDTIISLVSVPLAPNNTASSSFPWCLRLYRELLRQAAEAGETVTFMGDSSGSNIILCLAMEALRQEAEDASFPRSPKPVSLINICPSTDMTRTNPDIEKKRKYDPLLSPEIIQDTAKAWVGNDVDPADRIVSPINADFSLLAESGIRVHGITAGYDVLSPDGVVFRKKLSEYGIKGDWLHWDKQMHCFVLTAPYRLREGKEALRWIIDVIKKDGLS</sequence>
<dbReference type="Proteomes" id="UP000193240">
    <property type="component" value="Unassembled WGS sequence"/>
</dbReference>
<gene>
    <name evidence="4" type="ORF">B5807_09036</name>
</gene>
<feature type="domain" description="Alpha/beta hydrolase fold-3" evidence="3">
    <location>
        <begin position="105"/>
        <end position="320"/>
    </location>
</feature>
<organism evidence="4 5">
    <name type="scientific">Epicoccum nigrum</name>
    <name type="common">Soil fungus</name>
    <name type="synonym">Epicoccum purpurascens</name>
    <dbReference type="NCBI Taxonomy" id="105696"/>
    <lineage>
        <taxon>Eukaryota</taxon>
        <taxon>Fungi</taxon>
        <taxon>Dikarya</taxon>
        <taxon>Ascomycota</taxon>
        <taxon>Pezizomycotina</taxon>
        <taxon>Dothideomycetes</taxon>
        <taxon>Pleosporomycetidae</taxon>
        <taxon>Pleosporales</taxon>
        <taxon>Pleosporineae</taxon>
        <taxon>Didymellaceae</taxon>
        <taxon>Epicoccum</taxon>
    </lineage>
</organism>